<organism evidence="9 10">
    <name type="scientific">Exophiala xenobiotica</name>
    <dbReference type="NCBI Taxonomy" id="348802"/>
    <lineage>
        <taxon>Eukaryota</taxon>
        <taxon>Fungi</taxon>
        <taxon>Dikarya</taxon>
        <taxon>Ascomycota</taxon>
        <taxon>Pezizomycotina</taxon>
        <taxon>Eurotiomycetes</taxon>
        <taxon>Chaetothyriomycetidae</taxon>
        <taxon>Chaetothyriales</taxon>
        <taxon>Herpotrichiellaceae</taxon>
        <taxon>Exophiala</taxon>
    </lineage>
</organism>
<dbReference type="Pfam" id="PF00172">
    <property type="entry name" value="Zn_clus"/>
    <property type="match status" value="1"/>
</dbReference>
<protein>
    <recommendedName>
        <fullName evidence="8">Zn(2)-C6 fungal-type domain-containing protein</fullName>
    </recommendedName>
</protein>
<keyword evidence="3" id="KW-0238">DNA-binding</keyword>
<dbReference type="Pfam" id="PF04082">
    <property type="entry name" value="Fungal_trans"/>
    <property type="match status" value="1"/>
</dbReference>
<dbReference type="GO" id="GO:0008270">
    <property type="term" value="F:zinc ion binding"/>
    <property type="evidence" value="ECO:0007669"/>
    <property type="project" value="InterPro"/>
</dbReference>
<evidence type="ECO:0000313" key="10">
    <source>
        <dbReference type="Proteomes" id="UP000054342"/>
    </source>
</evidence>
<proteinExistence type="predicted"/>
<keyword evidence="4" id="KW-0804">Transcription</keyword>
<accession>A0A0D2ETW0</accession>
<evidence type="ECO:0000259" key="8">
    <source>
        <dbReference type="PROSITE" id="PS50048"/>
    </source>
</evidence>
<feature type="transmembrane region" description="Helical" evidence="7">
    <location>
        <begin position="630"/>
        <end position="648"/>
    </location>
</feature>
<dbReference type="OrthoDB" id="2283488at2759"/>
<evidence type="ECO:0000256" key="5">
    <source>
        <dbReference type="ARBA" id="ARBA00023242"/>
    </source>
</evidence>
<feature type="compositionally biased region" description="Polar residues" evidence="6">
    <location>
        <begin position="117"/>
        <end position="131"/>
    </location>
</feature>
<keyword evidence="7" id="KW-0812">Transmembrane</keyword>
<dbReference type="GO" id="GO:0005634">
    <property type="term" value="C:nucleus"/>
    <property type="evidence" value="ECO:0007669"/>
    <property type="project" value="TreeGrafter"/>
</dbReference>
<dbReference type="InterPro" id="IPR001138">
    <property type="entry name" value="Zn2Cys6_DnaBD"/>
</dbReference>
<dbReference type="InterPro" id="IPR007219">
    <property type="entry name" value="XnlR_reg_dom"/>
</dbReference>
<dbReference type="GO" id="GO:0000981">
    <property type="term" value="F:DNA-binding transcription factor activity, RNA polymerase II-specific"/>
    <property type="evidence" value="ECO:0007669"/>
    <property type="project" value="InterPro"/>
</dbReference>
<evidence type="ECO:0000313" key="9">
    <source>
        <dbReference type="EMBL" id="KIW59148.1"/>
    </source>
</evidence>
<evidence type="ECO:0000256" key="2">
    <source>
        <dbReference type="ARBA" id="ARBA00023015"/>
    </source>
</evidence>
<dbReference type="AlphaFoldDB" id="A0A0D2ETW0"/>
<dbReference type="EMBL" id="KN847318">
    <property type="protein sequence ID" value="KIW59148.1"/>
    <property type="molecule type" value="Genomic_DNA"/>
</dbReference>
<dbReference type="GO" id="GO:0000435">
    <property type="term" value="P:positive regulation of transcription from RNA polymerase II promoter by galactose"/>
    <property type="evidence" value="ECO:0007669"/>
    <property type="project" value="TreeGrafter"/>
</dbReference>
<dbReference type="PROSITE" id="PS00463">
    <property type="entry name" value="ZN2_CY6_FUNGAL_1"/>
    <property type="match status" value="1"/>
</dbReference>
<dbReference type="PROSITE" id="PS50048">
    <property type="entry name" value="ZN2_CY6_FUNGAL_2"/>
    <property type="match status" value="1"/>
</dbReference>
<reference evidence="9 10" key="1">
    <citation type="submission" date="2015-01" db="EMBL/GenBank/DDBJ databases">
        <title>The Genome Sequence of Exophiala xenobiotica CBS118157.</title>
        <authorList>
            <consortium name="The Broad Institute Genomics Platform"/>
            <person name="Cuomo C."/>
            <person name="de Hoog S."/>
            <person name="Gorbushina A."/>
            <person name="Stielow B."/>
            <person name="Teixiera M."/>
            <person name="Abouelleil A."/>
            <person name="Chapman S.B."/>
            <person name="Priest M."/>
            <person name="Young S.K."/>
            <person name="Wortman J."/>
            <person name="Nusbaum C."/>
            <person name="Birren B."/>
        </authorList>
    </citation>
    <scope>NUCLEOTIDE SEQUENCE [LARGE SCALE GENOMIC DNA]</scope>
    <source>
        <strain evidence="9 10">CBS 118157</strain>
    </source>
</reference>
<keyword evidence="5" id="KW-0539">Nucleus</keyword>
<dbReference type="RefSeq" id="XP_013319733.1">
    <property type="nucleotide sequence ID" value="XM_013464279.1"/>
</dbReference>
<dbReference type="Proteomes" id="UP000054342">
    <property type="component" value="Unassembled WGS sequence"/>
</dbReference>
<dbReference type="SUPFAM" id="SSF57701">
    <property type="entry name" value="Zn2/Cys6 DNA-binding domain"/>
    <property type="match status" value="1"/>
</dbReference>
<feature type="region of interest" description="Disordered" evidence="6">
    <location>
        <begin position="89"/>
        <end position="132"/>
    </location>
</feature>
<evidence type="ECO:0000256" key="3">
    <source>
        <dbReference type="ARBA" id="ARBA00023125"/>
    </source>
</evidence>
<dbReference type="GO" id="GO:0000978">
    <property type="term" value="F:RNA polymerase II cis-regulatory region sequence-specific DNA binding"/>
    <property type="evidence" value="ECO:0007669"/>
    <property type="project" value="TreeGrafter"/>
</dbReference>
<dbReference type="CDD" id="cd12148">
    <property type="entry name" value="fungal_TF_MHR"/>
    <property type="match status" value="1"/>
</dbReference>
<dbReference type="InterPro" id="IPR051127">
    <property type="entry name" value="Fungal_SecMet_Regulators"/>
</dbReference>
<dbReference type="SMART" id="SM00066">
    <property type="entry name" value="GAL4"/>
    <property type="match status" value="1"/>
</dbReference>
<dbReference type="InterPro" id="IPR036864">
    <property type="entry name" value="Zn2-C6_fun-type_DNA-bd_sf"/>
</dbReference>
<keyword evidence="7" id="KW-1133">Transmembrane helix</keyword>
<dbReference type="GeneID" id="25325530"/>
<keyword evidence="2" id="KW-0805">Transcription regulation</keyword>
<evidence type="ECO:0000256" key="6">
    <source>
        <dbReference type="SAM" id="MobiDB-lite"/>
    </source>
</evidence>
<evidence type="ECO:0000256" key="7">
    <source>
        <dbReference type="SAM" id="Phobius"/>
    </source>
</evidence>
<feature type="domain" description="Zn(2)-C6 fungal-type" evidence="8">
    <location>
        <begin position="13"/>
        <end position="42"/>
    </location>
</feature>
<dbReference type="PANTHER" id="PTHR47424:SF3">
    <property type="entry name" value="REGULATORY PROTEIN GAL4"/>
    <property type="match status" value="1"/>
</dbReference>
<dbReference type="CDD" id="cd00067">
    <property type="entry name" value="GAL4"/>
    <property type="match status" value="1"/>
</dbReference>
<dbReference type="HOGENOM" id="CLU_008599_2_0_1"/>
<feature type="transmembrane region" description="Helical" evidence="7">
    <location>
        <begin position="547"/>
        <end position="568"/>
    </location>
</feature>
<keyword evidence="7" id="KW-0472">Membrane</keyword>
<keyword evidence="1" id="KW-0479">Metal-binding</keyword>
<evidence type="ECO:0000256" key="1">
    <source>
        <dbReference type="ARBA" id="ARBA00022723"/>
    </source>
</evidence>
<dbReference type="PANTHER" id="PTHR47424">
    <property type="entry name" value="REGULATORY PROTEIN GAL4"/>
    <property type="match status" value="1"/>
</dbReference>
<dbReference type="SMART" id="SM00906">
    <property type="entry name" value="Fungal_trans"/>
    <property type="match status" value="1"/>
</dbReference>
<keyword evidence="10" id="KW-1185">Reference proteome</keyword>
<dbReference type="Gene3D" id="4.10.240.10">
    <property type="entry name" value="Zn(2)-C6 fungal-type DNA-binding domain"/>
    <property type="match status" value="1"/>
</dbReference>
<gene>
    <name evidence="9" type="ORF">PV05_03622</name>
</gene>
<sequence length="688" mass="77343">MSTQSATSSKHKACDVCRRRKIRCSGDHPCYQCQQGGSVCAYTSSHGRLIELERKFKWYQKRVGSMEAAWKRFCPNIDLTLALHSVETQTHGTAQIDPNDPTTRPKNQAPMEGPRDNSASLTSGIDGSNSGLEVPVELDVQRAESLEWDESSGLAVTADGIGSLSLNHRGTGYMGPQSGNALLRTLQASSILLRTTNTQPSQPSPEPDISEHIIQSPAFCNQCLDYYFKYYNTAYPILHEAYFRAQYSGVLPKPKDGSWRILLNTALALGAYSSEISIQNADIYFCQEALRHLSADILQRGSLPLVQALTLLANYLQKRNKPNSGFILLGVAMNMAQAIGLHREFSDSSIGPFTMEIRRRVWWTLFVFDSGSRLTFGRPTLDLAGINIRLPRNLNDQDLSVDLDELPAAKDVPTVTSSLIWQTKLAQLSNITNEKLLQSRLPELSTINDLEERILLWQKNLPPYMRAEFSASGFEMFTAPRMILLWRSMHLRIVMYRPFLLEVIKRRDPIDMSNLCAGYSRCLGAARECVMSIVNFWNSTTARHGSLVWYAFYWLVTATFVPVTCLLYDPQHWEAPDWRRLIEMAQGVIDSFGALEPTALRAAHIINDIVGELSNTTLSWCQQGSKNRQCWLIFSLLTFGFLGLVPTTPDSSTFAMNEPIRMEFAELWNQSWPDIVIPEAPSTFDGLI</sequence>
<name>A0A0D2ETW0_9EURO</name>
<dbReference type="GO" id="GO:0006351">
    <property type="term" value="P:DNA-templated transcription"/>
    <property type="evidence" value="ECO:0007669"/>
    <property type="project" value="InterPro"/>
</dbReference>
<evidence type="ECO:0000256" key="4">
    <source>
        <dbReference type="ARBA" id="ARBA00023163"/>
    </source>
</evidence>